<dbReference type="Proteomes" id="UP000246078">
    <property type="component" value="Unassembled WGS sequence"/>
</dbReference>
<evidence type="ECO:0000256" key="1">
    <source>
        <dbReference type="PROSITE-ProRule" id="PRU01193"/>
    </source>
</evidence>
<dbReference type="InterPro" id="IPR002550">
    <property type="entry name" value="CNNM"/>
</dbReference>
<organism evidence="6 7">
    <name type="scientific">Trypanosoma cruzi</name>
    <dbReference type="NCBI Taxonomy" id="5693"/>
    <lineage>
        <taxon>Eukaryota</taxon>
        <taxon>Discoba</taxon>
        <taxon>Euglenozoa</taxon>
        <taxon>Kinetoplastea</taxon>
        <taxon>Metakinetoplastina</taxon>
        <taxon>Trypanosomatida</taxon>
        <taxon>Trypanosomatidae</taxon>
        <taxon>Trypanosoma</taxon>
        <taxon>Schizotrypanum</taxon>
    </lineage>
</organism>
<dbReference type="VEuPathDB" id="TriTrypDB:Tc_MARK_4853"/>
<dbReference type="VEuPathDB" id="TriTrypDB:ECC02_001187"/>
<feature type="region of interest" description="Disordered" evidence="2">
    <location>
        <begin position="691"/>
        <end position="734"/>
    </location>
</feature>
<sequence length="734" mass="82695">MGPRFQRKTLLLLGIFFLVMTLDSVGVFASNSKPSEKSTGKPVVSRQQMNKNIYRVAHHALYVLVYLSLSAVFAGLTIGIMCMDTLTIDIIATSGPEPDRTYASQILPLRRQGHQTLCTLILSNMLLNVLVVQETAVLMDYVHELEAFGSIGWAVKENNDVTSFVLSTVLIFIFTEIIPTSICKSKHSLRIAAAGCVLVRIAMVLMYPVAISLGWLLDRFVAHDAGQIYDRNELRKLMILHCEAHGDRSGLLKSEVKLLMAAMEFQERRVRDIMTPVDQTTVVRAEEVITAEVIERLWNCGRSRIPVEQTPQKYIGVLLVKDLLTLPMPIGDRPPITIGELVKAKSRVFATVDANTLLPTLLRLFQQVQTQMFLVSREKGIAGESEETAPPYILLRTPNHLEAGKKIVGIVTLEDVTEALIKEEIYDEYDRYEFPSDNHLDCLTHCVHIHNKEIPMPFPEPAQVPRANFYSYYVHNTENIPLTEAQVWSVAYYLTRAVNAFFLWHPGYVKMLLDECGDQQLIPPQVGFGDEVAVENTGSSSQRYPPLNSPTKSENFDTVPTVPIISTSGEGQEFFSPTFLSVVPDECFVLYRDGVQTTVFTLVLGGTVQAFVGSSKFPLRRRSFQWFAEEALTLENYVPDFDAFVLSPTRVYLIPKDVYARYLRYNEIYTHTYDKIVMMGKKTTGMTQHASSHALSTQREEVFQKRQAKGDDREGLLKTQKESGLYGTFDESGK</sequence>
<dbReference type="VEuPathDB" id="TriTrypDB:TCSYLVIO_006146"/>
<dbReference type="VEuPathDB" id="TriTrypDB:BCY84_18688"/>
<dbReference type="VEuPathDB" id="TriTrypDB:TcG_07479"/>
<dbReference type="PROSITE" id="PS51846">
    <property type="entry name" value="CNNM"/>
    <property type="match status" value="1"/>
</dbReference>
<dbReference type="SUPFAM" id="SSF54631">
    <property type="entry name" value="CBS-domain pair"/>
    <property type="match status" value="1"/>
</dbReference>
<dbReference type="VEuPathDB" id="TriTrypDB:BCY84_20678"/>
<name>A0A2V2XBI7_TRYCR</name>
<dbReference type="PANTHER" id="PTHR12064:SF94">
    <property type="entry name" value="UNEXTENDED PROTEIN"/>
    <property type="match status" value="1"/>
</dbReference>
<feature type="transmembrane region" description="Helical" evidence="3">
    <location>
        <begin position="191"/>
        <end position="217"/>
    </location>
</feature>
<reference evidence="6 7" key="1">
    <citation type="journal article" date="2018" name="Microb. Genom.">
        <title>Expanding an expanded genome: long-read sequencing of Trypanosoma cruzi.</title>
        <authorList>
            <person name="Berna L."/>
            <person name="Rodriguez M."/>
            <person name="Chiribao M.L."/>
            <person name="Parodi-Talice A."/>
            <person name="Pita S."/>
            <person name="Rijo G."/>
            <person name="Alvarez-Valin F."/>
            <person name="Robello C."/>
        </authorList>
    </citation>
    <scope>NUCLEOTIDE SEQUENCE [LARGE SCALE GENOMIC DNA]</scope>
    <source>
        <strain evidence="6 7">TCC</strain>
    </source>
</reference>
<dbReference type="PANTHER" id="PTHR12064">
    <property type="entry name" value="METAL TRANSPORTER CNNM"/>
    <property type="match status" value="1"/>
</dbReference>
<keyword evidence="1 3" id="KW-0472">Membrane</keyword>
<keyword evidence="1 3" id="KW-0812">Transmembrane</keyword>
<evidence type="ECO:0000256" key="4">
    <source>
        <dbReference type="SAM" id="SignalP"/>
    </source>
</evidence>
<proteinExistence type="predicted"/>
<accession>A0A2V2XBI7</accession>
<dbReference type="Pfam" id="PF01595">
    <property type="entry name" value="CNNM"/>
    <property type="match status" value="1"/>
</dbReference>
<dbReference type="EMBL" id="PRFC01000018">
    <property type="protein sequence ID" value="PWV17513.1"/>
    <property type="molecule type" value="Genomic_DNA"/>
</dbReference>
<evidence type="ECO:0000313" key="7">
    <source>
        <dbReference type="Proteomes" id="UP000246078"/>
    </source>
</evidence>
<gene>
    <name evidence="6" type="ORF">C3747_18g230</name>
</gene>
<dbReference type="Gene3D" id="3.10.580.10">
    <property type="entry name" value="CBS-domain"/>
    <property type="match status" value="1"/>
</dbReference>
<dbReference type="VEuPathDB" id="TriTrypDB:TcCL_ESM03419"/>
<dbReference type="GO" id="GO:0010960">
    <property type="term" value="P:magnesium ion homeostasis"/>
    <property type="evidence" value="ECO:0007669"/>
    <property type="project" value="InterPro"/>
</dbReference>
<dbReference type="VEuPathDB" id="TriTrypDB:TcCLB.511279.10"/>
<evidence type="ECO:0000256" key="2">
    <source>
        <dbReference type="SAM" id="MobiDB-lite"/>
    </source>
</evidence>
<dbReference type="VEuPathDB" id="TriTrypDB:TcCLB.507993.200"/>
<feature type="domain" description="CNNM transmembrane" evidence="5">
    <location>
        <begin position="52"/>
        <end position="252"/>
    </location>
</feature>
<feature type="signal peptide" evidence="4">
    <location>
        <begin position="1"/>
        <end position="24"/>
    </location>
</feature>
<evidence type="ECO:0000256" key="3">
    <source>
        <dbReference type="SAM" id="Phobius"/>
    </source>
</evidence>
<keyword evidence="1 3" id="KW-1133">Transmembrane helix</keyword>
<dbReference type="VEuPathDB" id="TriTrypDB:TcBrA4_0084760"/>
<feature type="compositionally biased region" description="Basic and acidic residues" evidence="2">
    <location>
        <begin position="698"/>
        <end position="721"/>
    </location>
</feature>
<dbReference type="AlphaFoldDB" id="A0A2V2XBI7"/>
<dbReference type="InterPro" id="IPR045095">
    <property type="entry name" value="ACDP"/>
</dbReference>
<dbReference type="VEuPathDB" id="TriTrypDB:C4B63_4g370"/>
<evidence type="ECO:0000313" key="6">
    <source>
        <dbReference type="EMBL" id="PWV17513.1"/>
    </source>
</evidence>
<feature type="transmembrane region" description="Helical" evidence="3">
    <location>
        <begin position="161"/>
        <end position="179"/>
    </location>
</feature>
<dbReference type="GO" id="GO:0016020">
    <property type="term" value="C:membrane"/>
    <property type="evidence" value="ECO:0007669"/>
    <property type="project" value="UniProtKB-UniRule"/>
</dbReference>
<feature type="transmembrane region" description="Helical" evidence="3">
    <location>
        <begin position="59"/>
        <end position="82"/>
    </location>
</feature>
<comment type="caution">
    <text evidence="6">The sequence shown here is derived from an EMBL/GenBank/DDBJ whole genome shotgun (WGS) entry which is preliminary data.</text>
</comment>
<keyword evidence="4" id="KW-0732">Signal</keyword>
<feature type="chain" id="PRO_5016085701" description="CNNM transmembrane domain-containing protein" evidence="4">
    <location>
        <begin position="25"/>
        <end position="734"/>
    </location>
</feature>
<dbReference type="VEuPathDB" id="TriTrypDB:TcCL_ESM03420"/>
<dbReference type="VEuPathDB" id="TriTrypDB:TCDM_09447"/>
<protein>
    <recommendedName>
        <fullName evidence="5">CNNM transmembrane domain-containing protein</fullName>
    </recommendedName>
</protein>
<dbReference type="InterPro" id="IPR046342">
    <property type="entry name" value="CBS_dom_sf"/>
</dbReference>
<dbReference type="VEuPathDB" id="TriTrypDB:C3747_18g230"/>
<evidence type="ECO:0000259" key="5">
    <source>
        <dbReference type="PROSITE" id="PS51846"/>
    </source>
</evidence>